<protein>
    <submittedName>
        <fullName evidence="2">Uncharacterized protein</fullName>
    </submittedName>
</protein>
<reference evidence="2 3" key="1">
    <citation type="submission" date="2024-06" db="EMBL/GenBank/DDBJ databases">
        <title>Genomic Encyclopedia of Type Strains, Phase IV (KMG-IV): sequencing the most valuable type-strain genomes for metagenomic binning, comparative biology and taxonomic classification.</title>
        <authorList>
            <person name="Goeker M."/>
        </authorList>
    </citation>
    <scope>NUCLEOTIDE SEQUENCE [LARGE SCALE GENOMIC DNA]</scope>
    <source>
        <strain evidence="2 3">DSM 23649</strain>
    </source>
</reference>
<gene>
    <name evidence="2" type="ORF">ABID23_000957</name>
</gene>
<organism evidence="2 3">
    <name type="scientific">Bartonella silvatica</name>
    <dbReference type="NCBI Taxonomy" id="357760"/>
    <lineage>
        <taxon>Bacteria</taxon>
        <taxon>Pseudomonadati</taxon>
        <taxon>Pseudomonadota</taxon>
        <taxon>Alphaproteobacteria</taxon>
        <taxon>Hyphomicrobiales</taxon>
        <taxon>Bartonellaceae</taxon>
        <taxon>Bartonella</taxon>
    </lineage>
</organism>
<comment type="caution">
    <text evidence="2">The sequence shown here is derived from an EMBL/GenBank/DDBJ whole genome shotgun (WGS) entry which is preliminary data.</text>
</comment>
<feature type="transmembrane region" description="Helical" evidence="1">
    <location>
        <begin position="12"/>
        <end position="34"/>
    </location>
</feature>
<keyword evidence="3" id="KW-1185">Reference proteome</keyword>
<keyword evidence="1" id="KW-1133">Transmembrane helix</keyword>
<dbReference type="Proteomes" id="UP001549086">
    <property type="component" value="Unassembled WGS sequence"/>
</dbReference>
<sequence length="58" mass="7036">MGSFVTFKIMYFLFRTLISLLLTTLTVTIYYGFIKRVRLYYKVKKELKKMLKERNVST</sequence>
<dbReference type="EMBL" id="JBEPLI010000008">
    <property type="protein sequence ID" value="MET3589869.1"/>
    <property type="molecule type" value="Genomic_DNA"/>
</dbReference>
<proteinExistence type="predicted"/>
<accession>A0ABV2HHF6</accession>
<evidence type="ECO:0000313" key="3">
    <source>
        <dbReference type="Proteomes" id="UP001549086"/>
    </source>
</evidence>
<name>A0ABV2HHF6_9HYPH</name>
<keyword evidence="1" id="KW-0472">Membrane</keyword>
<evidence type="ECO:0000313" key="2">
    <source>
        <dbReference type="EMBL" id="MET3589869.1"/>
    </source>
</evidence>
<evidence type="ECO:0000256" key="1">
    <source>
        <dbReference type="SAM" id="Phobius"/>
    </source>
</evidence>
<keyword evidence="1" id="KW-0812">Transmembrane</keyword>